<dbReference type="Proteomes" id="UP000001021">
    <property type="component" value="Chromosome"/>
</dbReference>
<dbReference type="HOGENOM" id="CLU_2769291_0_0_5"/>
<keyword evidence="3" id="KW-1185">Reference proteome</keyword>
<keyword evidence="1" id="KW-1133">Transmembrane helix</keyword>
<reference evidence="2 3" key="1">
    <citation type="journal article" date="2006" name="J. Bacteriol.">
        <title>Comparative genomic analysis of three strains of Ehrlichia ruminantium reveals an active process of genome size plasticity.</title>
        <authorList>
            <person name="Frutos R."/>
            <person name="Viari A."/>
            <person name="Ferraz C."/>
            <person name="Morgat A."/>
            <person name="Eychenie S."/>
            <person name="Kandassami Y."/>
            <person name="Chantal I."/>
            <person name="Bensaid A."/>
            <person name="Coissac E."/>
            <person name="Vachiery N."/>
            <person name="Demaille J."/>
            <person name="Martinez D."/>
        </authorList>
    </citation>
    <scope>NUCLEOTIDE SEQUENCE [LARGE SCALE GENOMIC DNA]</scope>
    <source>
        <strain evidence="2 3">Welgevonden</strain>
    </source>
</reference>
<evidence type="ECO:0000256" key="1">
    <source>
        <dbReference type="SAM" id="Phobius"/>
    </source>
</evidence>
<name>A0A0H3M7F5_EHRRW</name>
<evidence type="ECO:0000313" key="3">
    <source>
        <dbReference type="Proteomes" id="UP000001021"/>
    </source>
</evidence>
<sequence length="69" mass="8149">MFWNMGLIYLDMQSQNEIVIYYELLKILISVNVNIGSIVIYLKHDIKYASLQYKSDVLVLIYNIGYKIL</sequence>
<keyword evidence="1" id="KW-0472">Membrane</keyword>
<protein>
    <submittedName>
        <fullName evidence="2">Uncharacterized protein</fullName>
    </submittedName>
</protein>
<dbReference type="KEGG" id="erw:ERWE_CDS_00580"/>
<dbReference type="AlphaFoldDB" id="A0A0H3M7F5"/>
<evidence type="ECO:0000313" key="2">
    <source>
        <dbReference type="EMBL" id="CAI26552.1"/>
    </source>
</evidence>
<accession>A0A0H3M7F5</accession>
<organism evidence="2 3">
    <name type="scientific">Ehrlichia ruminantium (strain Welgevonden)</name>
    <dbReference type="NCBI Taxonomy" id="254945"/>
    <lineage>
        <taxon>Bacteria</taxon>
        <taxon>Pseudomonadati</taxon>
        <taxon>Pseudomonadota</taxon>
        <taxon>Alphaproteobacteria</taxon>
        <taxon>Rickettsiales</taxon>
        <taxon>Anaplasmataceae</taxon>
        <taxon>Ehrlichia</taxon>
    </lineage>
</organism>
<gene>
    <name evidence="2" type="ordered locus">ERWE_CDS_00580</name>
</gene>
<proteinExistence type="predicted"/>
<keyword evidence="1" id="KW-0812">Transmembrane</keyword>
<dbReference type="EMBL" id="CR925678">
    <property type="protein sequence ID" value="CAI26552.1"/>
    <property type="molecule type" value="Genomic_DNA"/>
</dbReference>
<feature type="transmembrane region" description="Helical" evidence="1">
    <location>
        <begin position="20"/>
        <end position="42"/>
    </location>
</feature>